<name>A0A9Q5Z7N5_NOSLI</name>
<dbReference type="EMBL" id="LAHD01000107">
    <property type="protein sequence ID" value="PHJ97926.1"/>
    <property type="molecule type" value="Genomic_DNA"/>
</dbReference>
<dbReference type="SUPFAM" id="SSF56349">
    <property type="entry name" value="DNA breaking-rejoining enzymes"/>
    <property type="match status" value="1"/>
</dbReference>
<accession>A0A9Q5Z7N5</accession>
<dbReference type="InterPro" id="IPR011010">
    <property type="entry name" value="DNA_brk_join_enz"/>
</dbReference>
<organism evidence="2 3">
    <name type="scientific">Nostoc linckia z8</name>
    <dbReference type="NCBI Taxonomy" id="1628746"/>
    <lineage>
        <taxon>Bacteria</taxon>
        <taxon>Bacillati</taxon>
        <taxon>Cyanobacteriota</taxon>
        <taxon>Cyanophyceae</taxon>
        <taxon>Nostocales</taxon>
        <taxon>Nostocaceae</taxon>
        <taxon>Nostoc</taxon>
    </lineage>
</organism>
<dbReference type="InterPro" id="IPR013762">
    <property type="entry name" value="Integrase-like_cat_sf"/>
</dbReference>
<comment type="caution">
    <text evidence="2">The sequence shown here is derived from an EMBL/GenBank/DDBJ whole genome shotgun (WGS) entry which is preliminary data.</text>
</comment>
<reference evidence="2 3" key="1">
    <citation type="submission" date="2015-02" db="EMBL/GenBank/DDBJ databases">
        <title>Nostoc linckia genome annotation.</title>
        <authorList>
            <person name="Zhou Z."/>
        </authorList>
    </citation>
    <scope>NUCLEOTIDE SEQUENCE [LARGE SCALE GENOMIC DNA]</scope>
    <source>
        <strain evidence="3">z8</strain>
    </source>
</reference>
<dbReference type="GO" id="GO:0015074">
    <property type="term" value="P:DNA integration"/>
    <property type="evidence" value="ECO:0007669"/>
    <property type="project" value="InterPro"/>
</dbReference>
<dbReference type="GO" id="GO:0006310">
    <property type="term" value="P:DNA recombination"/>
    <property type="evidence" value="ECO:0007669"/>
    <property type="project" value="UniProtKB-KW"/>
</dbReference>
<sequence length="362" mass="41213">MSTAKWTIEAVNERLKAGKIGVKVEARGDRLSLRATLPPKPGSNKAKPHQQYIALGIYDNPAGLQRAEAEAKIVGGLLARAEFDWGRYLSQEQEQELGIGDWGSWIEKLRADYFAQKGENPTTQFTWKNDYEAAFKNLKGDVTGASIIAAATSTPANSRSRKRTCEKLQILAEIAGVKVNLKPYIGNYGNAQTKPRQVPTDEQIIQVRSLFDDSPAWQWAYGILGAYGLRSHEIFFCEISKDSLACHVLEGKTGERICYPLHPEWAQEWQLWQIKKPRCSGKTYRDYGKRVTSTFWRRDVPFDPYDLRHAYAIRGSVRYKVPVATMAAWCGHSPVVHYQTYNRWISQVEHEKVFEQLKNQKT</sequence>
<dbReference type="GO" id="GO:0003677">
    <property type="term" value="F:DNA binding"/>
    <property type="evidence" value="ECO:0007669"/>
    <property type="project" value="InterPro"/>
</dbReference>
<gene>
    <name evidence="2" type="ORF">VF08_27820</name>
</gene>
<evidence type="ECO:0000256" key="1">
    <source>
        <dbReference type="ARBA" id="ARBA00023172"/>
    </source>
</evidence>
<dbReference type="Proteomes" id="UP000222310">
    <property type="component" value="Unassembled WGS sequence"/>
</dbReference>
<evidence type="ECO:0000313" key="2">
    <source>
        <dbReference type="EMBL" id="PHJ97926.1"/>
    </source>
</evidence>
<protein>
    <submittedName>
        <fullName evidence="2">Integrase</fullName>
    </submittedName>
</protein>
<proteinExistence type="predicted"/>
<keyword evidence="1" id="KW-0233">DNA recombination</keyword>
<dbReference type="Gene3D" id="1.10.443.10">
    <property type="entry name" value="Intergrase catalytic core"/>
    <property type="match status" value="1"/>
</dbReference>
<evidence type="ECO:0000313" key="3">
    <source>
        <dbReference type="Proteomes" id="UP000222310"/>
    </source>
</evidence>
<dbReference type="AlphaFoldDB" id="A0A9Q5Z7N5"/>